<feature type="region of interest" description="Disordered" evidence="1">
    <location>
        <begin position="560"/>
        <end position="580"/>
    </location>
</feature>
<reference evidence="2 3" key="1">
    <citation type="journal article" date="2018" name="BMC Genomics">
        <title>The genome of Naegleria lovaniensis, the basis for a comparative approach to unravel pathogenicity factors of the human pathogenic amoeba N. fowleri.</title>
        <authorList>
            <person name="Liechti N."/>
            <person name="Schurch N."/>
            <person name="Bruggmann R."/>
            <person name="Wittwer M."/>
        </authorList>
    </citation>
    <scope>NUCLEOTIDE SEQUENCE [LARGE SCALE GENOMIC DNA]</scope>
    <source>
        <strain evidence="2 3">ATCC 30569</strain>
    </source>
</reference>
<feature type="compositionally biased region" description="Low complexity" evidence="1">
    <location>
        <begin position="421"/>
        <end position="431"/>
    </location>
</feature>
<organism evidence="2 3">
    <name type="scientific">Naegleria lovaniensis</name>
    <name type="common">Amoeba</name>
    <dbReference type="NCBI Taxonomy" id="51637"/>
    <lineage>
        <taxon>Eukaryota</taxon>
        <taxon>Discoba</taxon>
        <taxon>Heterolobosea</taxon>
        <taxon>Tetramitia</taxon>
        <taxon>Eutetramitia</taxon>
        <taxon>Vahlkampfiidae</taxon>
        <taxon>Naegleria</taxon>
    </lineage>
</organism>
<dbReference type="EMBL" id="PYSW02000017">
    <property type="protein sequence ID" value="KAG2385961.1"/>
    <property type="molecule type" value="Genomic_DNA"/>
</dbReference>
<evidence type="ECO:0000313" key="2">
    <source>
        <dbReference type="EMBL" id="KAG2385961.1"/>
    </source>
</evidence>
<feature type="compositionally biased region" description="Polar residues" evidence="1">
    <location>
        <begin position="447"/>
        <end position="473"/>
    </location>
</feature>
<feature type="region of interest" description="Disordered" evidence="1">
    <location>
        <begin position="416"/>
        <end position="528"/>
    </location>
</feature>
<feature type="compositionally biased region" description="Low complexity" evidence="1">
    <location>
        <begin position="480"/>
        <end position="493"/>
    </location>
</feature>
<evidence type="ECO:0000256" key="1">
    <source>
        <dbReference type="SAM" id="MobiDB-lite"/>
    </source>
</evidence>
<dbReference type="Proteomes" id="UP000816034">
    <property type="component" value="Unassembled WGS sequence"/>
</dbReference>
<protein>
    <submittedName>
        <fullName evidence="2">Uncharacterized protein</fullName>
    </submittedName>
</protein>
<dbReference type="RefSeq" id="XP_044549954.1">
    <property type="nucleotide sequence ID" value="XM_044692603.1"/>
</dbReference>
<dbReference type="AlphaFoldDB" id="A0AA88KM22"/>
<name>A0AA88KM22_NAELO</name>
<gene>
    <name evidence="2" type="ORF">C9374_003110</name>
</gene>
<feature type="compositionally biased region" description="Basic residues" evidence="1">
    <location>
        <begin position="570"/>
        <end position="580"/>
    </location>
</feature>
<proteinExistence type="predicted"/>
<accession>A0AA88KM22</accession>
<sequence>MYIHRISHVSFYSSPPNSESVCNNSTSFRDGEEGNPISPFCFLHSSKYGDTQNLGRLRYDEVGEEDEIHHSLSNNNITPVQHLKHLRILDDSVVISTPISSLSSSEQSRTYETPLIGSISTMATTEGSIQDHSYMDERGEIAKSYPHSSFFSTLNITSTTPNSTDRLSTTFTSTPSRSYQFVQESLGLSSNSRPITSAHSMLTKSSSTSELLHQASPYRFLRSSHSSSNISVPLRLSAIPNQLIEDKLNELRKQLQGHPMISSPRYYTIPSYRSVYSHSHTEAGVDTDRMLEGFVKSCRKDIYQNAIIRDEFKKHIQRVCDEDGKIRRNAIENIKILDKSFSSSSILLTSHENAILHPRRVDSLPSFDHIQPRVSHLPKQAPTPEPVEKLFPPYKSKCLLTRRVNSRFMEWCEQKKEPNELSSSSLRSGSSPQTPKTLQGGKRKSATSETNTSLPATSSSPSILVTSPTTNNKSQEEVDVSSSPSTVKTVSTPNRQQKTPHTSLQSNRVVSPLSSEDKKKKPSQNEVLPLRISALYNLAMNTNSPSRREQIEKEKQEFLNKCIPFQSSTSKKHNNSPKRK</sequence>
<feature type="compositionally biased region" description="Polar residues" evidence="1">
    <location>
        <begin position="494"/>
        <end position="514"/>
    </location>
</feature>
<dbReference type="GeneID" id="68095565"/>
<evidence type="ECO:0000313" key="3">
    <source>
        <dbReference type="Proteomes" id="UP000816034"/>
    </source>
</evidence>
<comment type="caution">
    <text evidence="2">The sequence shown here is derived from an EMBL/GenBank/DDBJ whole genome shotgun (WGS) entry which is preliminary data.</text>
</comment>
<keyword evidence="3" id="KW-1185">Reference proteome</keyword>